<evidence type="ECO:0000313" key="11">
    <source>
        <dbReference type="EMBL" id="PSS19330.1"/>
    </source>
</evidence>
<dbReference type="InParanoid" id="A0A2R6R261"/>
<sequence length="827" mass="92466">MSIRFKFRSSVNFDSVDIEGRPSISVGDLRSKIVRHKKLNISQDFDLIFSDPLTGHEYNENFQIPSGSSVIIKRVPAGSVPSTMACTNSIENVGMKDSNPVKPTGSLPLISETDTFDDFGVDLCPVPDATLSDSDLEFDMNYINNEKSNNAVPRVGCQKLEASDLSDLIPKGSIHNGKEGYTPRTKIEPDGEEHMKSQKMVNVNYPAVQNADFPSELKCSLCNTFFKEAVMIPCCQHSFCGKCISEVLHEKARCPKCYSSKCRLEDLLPNLSLRQAIEHFLESQILTCGADNALDKYAPDEESGIQVKDVSCAVTILQREPNMPVSLSATEKGSNQIMAESVYDSRIRNNVSLGGSCSHTSKFSSGKALKLDPLVDKAKQLDGERCGYARNVDFKSGAVTLEAVPDFQGESQPHDLPQSGVHEEGDSSINQKKGVWVNTRGGDRSFMASGRHQKGDRTCYMCGSPYHFIRDCPAASSSHPMLQTGNAMFPGAMPGHASPFWNSTPLLSMRSNMYHNSGMMPFNSAMVPLSPFAIPPYMPSMYGGLPVPNGFMGMGGMAPQATTGSIYPPLTHSNTLELGGYEKRWNHSKDNLGSGQPCDDEEDYYNKGYRHNEPGRSHEHKYRGERDNSASYSEDSFTRRSHRKHRRDKYLDHDNRSVDERHEKSSRSTIAGSNHSDRRQYYRERSNSGVEDMPHSSDRHSEERHKHHHRSSKKHGRKGQCGSDSSRSRDQTKPEKDVGRKRVEHEIEGPYRKHHSHSESGLEPCSLADQKKKYKDIEYDPGHISRHSRRSGKPISGDLCNVRWQMASDSDEDSREGHCYPKRKRVH</sequence>
<dbReference type="GO" id="GO:0008270">
    <property type="term" value="F:zinc ion binding"/>
    <property type="evidence" value="ECO:0007669"/>
    <property type="project" value="UniProtKB-KW"/>
</dbReference>
<proteinExistence type="predicted"/>
<gene>
    <name evidence="11" type="ORF">CEY00_Acc11379</name>
</gene>
<dbReference type="Proteomes" id="UP000241394">
    <property type="component" value="Chromosome LG10"/>
</dbReference>
<keyword evidence="3 6" id="KW-0863">Zinc-finger</keyword>
<dbReference type="InterPro" id="IPR014891">
    <property type="entry name" value="DWNN_domain"/>
</dbReference>
<feature type="compositionally biased region" description="Basic residues" evidence="7">
    <location>
        <begin position="705"/>
        <end position="718"/>
    </location>
</feature>
<dbReference type="STRING" id="1590841.A0A2R6R261"/>
<evidence type="ECO:0000259" key="8">
    <source>
        <dbReference type="PROSITE" id="PS50089"/>
    </source>
</evidence>
<dbReference type="PROSITE" id="PS50089">
    <property type="entry name" value="ZF_RING_2"/>
    <property type="match status" value="1"/>
</dbReference>
<dbReference type="GO" id="GO:0003676">
    <property type="term" value="F:nucleic acid binding"/>
    <property type="evidence" value="ECO:0007669"/>
    <property type="project" value="InterPro"/>
</dbReference>
<dbReference type="PROSITE" id="PS00518">
    <property type="entry name" value="ZF_RING_1"/>
    <property type="match status" value="1"/>
</dbReference>
<keyword evidence="4" id="KW-0862">Zinc</keyword>
<evidence type="ECO:0000259" key="9">
    <source>
        <dbReference type="PROSITE" id="PS50158"/>
    </source>
</evidence>
<keyword evidence="5" id="KW-0539">Nucleus</keyword>
<dbReference type="CDD" id="cd16620">
    <property type="entry name" value="vRING-HC-C4C4_RBBP6"/>
    <property type="match status" value="1"/>
</dbReference>
<evidence type="ECO:0000256" key="7">
    <source>
        <dbReference type="SAM" id="MobiDB-lite"/>
    </source>
</evidence>
<comment type="caution">
    <text evidence="11">The sequence shown here is derived from an EMBL/GenBank/DDBJ whole genome shotgun (WGS) entry which is preliminary data.</text>
</comment>
<feature type="region of interest" description="Disordered" evidence="7">
    <location>
        <begin position="408"/>
        <end position="428"/>
    </location>
</feature>
<dbReference type="Gene3D" id="4.10.60.10">
    <property type="entry name" value="Zinc finger, CCHC-type"/>
    <property type="match status" value="1"/>
</dbReference>
<dbReference type="Gene3D" id="3.30.40.10">
    <property type="entry name" value="Zinc/RING finger domain, C3HC4 (zinc finger)"/>
    <property type="match status" value="1"/>
</dbReference>
<dbReference type="Gene3D" id="3.10.20.90">
    <property type="entry name" value="Phosphatidylinositol 3-kinase Catalytic Subunit, Chain A, domain 1"/>
    <property type="match status" value="1"/>
</dbReference>
<evidence type="ECO:0000256" key="4">
    <source>
        <dbReference type="ARBA" id="ARBA00022833"/>
    </source>
</evidence>
<dbReference type="OrthoDB" id="106784at2759"/>
<evidence type="ECO:0000256" key="6">
    <source>
        <dbReference type="PROSITE-ProRule" id="PRU00047"/>
    </source>
</evidence>
<dbReference type="PANTHER" id="PTHR15439:SF11">
    <property type="entry name" value="E3 UBIQUITIN LIGASE PQT3-LIKE ISOFORM X1"/>
    <property type="match status" value="1"/>
</dbReference>
<evidence type="ECO:0000313" key="12">
    <source>
        <dbReference type="Proteomes" id="UP000241394"/>
    </source>
</evidence>
<dbReference type="Pfam" id="PF13923">
    <property type="entry name" value="zf-C3HC4_2"/>
    <property type="match status" value="1"/>
</dbReference>
<feature type="domain" description="DWNN" evidence="10">
    <location>
        <begin position="3"/>
        <end position="76"/>
    </location>
</feature>
<evidence type="ECO:0000259" key="10">
    <source>
        <dbReference type="PROSITE" id="PS51282"/>
    </source>
</evidence>
<dbReference type="SMART" id="SM00184">
    <property type="entry name" value="RING"/>
    <property type="match status" value="1"/>
</dbReference>
<dbReference type="SUPFAM" id="SSF57850">
    <property type="entry name" value="RING/U-box"/>
    <property type="match status" value="1"/>
</dbReference>
<feature type="domain" description="CCHC-type" evidence="9">
    <location>
        <begin position="459"/>
        <end position="473"/>
    </location>
</feature>
<dbReference type="InterPro" id="IPR033489">
    <property type="entry name" value="RBBP6"/>
</dbReference>
<dbReference type="OMA" id="LSHDRWQ"/>
<evidence type="ECO:0000256" key="3">
    <source>
        <dbReference type="ARBA" id="ARBA00022771"/>
    </source>
</evidence>
<reference evidence="11 12" key="1">
    <citation type="submission" date="2017-07" db="EMBL/GenBank/DDBJ databases">
        <title>An improved, manually edited Actinidia chinensis var. chinensis (kiwifruit) genome highlights the challenges associated with draft genomes and gene prediction in plants.</title>
        <authorList>
            <person name="Pilkington S."/>
            <person name="Crowhurst R."/>
            <person name="Hilario E."/>
            <person name="Nardozza S."/>
            <person name="Fraser L."/>
            <person name="Peng Y."/>
            <person name="Gunaseelan K."/>
            <person name="Simpson R."/>
            <person name="Tahir J."/>
            <person name="Deroles S."/>
            <person name="Templeton K."/>
            <person name="Luo Z."/>
            <person name="Davy M."/>
            <person name="Cheng C."/>
            <person name="Mcneilage M."/>
            <person name="Scaglione D."/>
            <person name="Liu Y."/>
            <person name="Zhang Q."/>
            <person name="Datson P."/>
            <person name="De Silva N."/>
            <person name="Gardiner S."/>
            <person name="Bassett H."/>
            <person name="Chagne D."/>
            <person name="Mccallum J."/>
            <person name="Dzierzon H."/>
            <person name="Deng C."/>
            <person name="Wang Y.-Y."/>
            <person name="Barron N."/>
            <person name="Manako K."/>
            <person name="Bowen J."/>
            <person name="Foster T."/>
            <person name="Erridge Z."/>
            <person name="Tiffin H."/>
            <person name="Waite C."/>
            <person name="Davies K."/>
            <person name="Grierson E."/>
            <person name="Laing W."/>
            <person name="Kirk R."/>
            <person name="Chen X."/>
            <person name="Wood M."/>
            <person name="Montefiori M."/>
            <person name="Brummell D."/>
            <person name="Schwinn K."/>
            <person name="Catanach A."/>
            <person name="Fullerton C."/>
            <person name="Li D."/>
            <person name="Meiyalaghan S."/>
            <person name="Nieuwenhuizen N."/>
            <person name="Read N."/>
            <person name="Prakash R."/>
            <person name="Hunter D."/>
            <person name="Zhang H."/>
            <person name="Mckenzie M."/>
            <person name="Knabel M."/>
            <person name="Harris A."/>
            <person name="Allan A."/>
            <person name="Chen A."/>
            <person name="Janssen B."/>
            <person name="Plunkett B."/>
            <person name="Dwamena C."/>
            <person name="Voogd C."/>
            <person name="Leif D."/>
            <person name="Lafferty D."/>
            <person name="Souleyre E."/>
            <person name="Varkonyi-Gasic E."/>
            <person name="Gambi F."/>
            <person name="Hanley J."/>
            <person name="Yao J.-L."/>
            <person name="Cheung J."/>
            <person name="David K."/>
            <person name="Warren B."/>
            <person name="Marsh K."/>
            <person name="Snowden K."/>
            <person name="Lin-Wang K."/>
            <person name="Brian L."/>
            <person name="Martinez-Sanchez M."/>
            <person name="Wang M."/>
            <person name="Ileperuma N."/>
            <person name="Macnee N."/>
            <person name="Campin R."/>
            <person name="Mcatee P."/>
            <person name="Drummond R."/>
            <person name="Espley R."/>
            <person name="Ireland H."/>
            <person name="Wu R."/>
            <person name="Atkinson R."/>
            <person name="Karunairetnam S."/>
            <person name="Bulley S."/>
            <person name="Chunkath S."/>
            <person name="Hanley Z."/>
            <person name="Storey R."/>
            <person name="Thrimawithana A."/>
            <person name="Thomson S."/>
            <person name="David C."/>
            <person name="Testolin R."/>
        </authorList>
    </citation>
    <scope>NUCLEOTIDE SEQUENCE [LARGE SCALE GENOMIC DNA]</scope>
    <source>
        <strain evidence="12">cv. Red5</strain>
        <tissue evidence="11">Young leaf</tissue>
    </source>
</reference>
<dbReference type="InterPro" id="IPR036875">
    <property type="entry name" value="Znf_CCHC_sf"/>
</dbReference>
<dbReference type="Gramene" id="PSS19330">
    <property type="protein sequence ID" value="PSS19330"/>
    <property type="gene ID" value="CEY00_Acc11379"/>
</dbReference>
<evidence type="ECO:0000256" key="5">
    <source>
        <dbReference type="ARBA" id="ARBA00023242"/>
    </source>
</evidence>
<evidence type="ECO:0000256" key="2">
    <source>
        <dbReference type="ARBA" id="ARBA00022723"/>
    </source>
</evidence>
<dbReference type="PROSITE" id="PS50158">
    <property type="entry name" value="ZF_CCHC"/>
    <property type="match status" value="1"/>
</dbReference>
<accession>A0A2R6R261</accession>
<evidence type="ECO:0000256" key="1">
    <source>
        <dbReference type="ARBA" id="ARBA00004123"/>
    </source>
</evidence>
<keyword evidence="12" id="KW-1185">Reference proteome</keyword>
<feature type="domain" description="RING-type" evidence="8">
    <location>
        <begin position="219"/>
        <end position="257"/>
    </location>
</feature>
<dbReference type="InterPro" id="IPR001841">
    <property type="entry name" value="Znf_RING"/>
</dbReference>
<dbReference type="InterPro" id="IPR013083">
    <property type="entry name" value="Znf_RING/FYVE/PHD"/>
</dbReference>
<protein>
    <submittedName>
        <fullName evidence="11">E3 ubiquitin-protein like</fullName>
    </submittedName>
</protein>
<dbReference type="GO" id="GO:0061630">
    <property type="term" value="F:ubiquitin protein ligase activity"/>
    <property type="evidence" value="ECO:0007669"/>
    <property type="project" value="InterPro"/>
</dbReference>
<dbReference type="SUPFAM" id="SSF57756">
    <property type="entry name" value="Retrovirus zinc finger-like domains"/>
    <property type="match status" value="1"/>
</dbReference>
<dbReference type="InterPro" id="IPR001878">
    <property type="entry name" value="Znf_CCHC"/>
</dbReference>
<dbReference type="PROSITE" id="PS51282">
    <property type="entry name" value="DWNN"/>
    <property type="match status" value="1"/>
</dbReference>
<feature type="compositionally biased region" description="Basic and acidic residues" evidence="7">
    <location>
        <begin position="726"/>
        <end position="751"/>
    </location>
</feature>
<feature type="compositionally biased region" description="Basic and acidic residues" evidence="7">
    <location>
        <begin position="675"/>
        <end position="704"/>
    </location>
</feature>
<feature type="compositionally biased region" description="Basic residues" evidence="7">
    <location>
        <begin position="639"/>
        <end position="648"/>
    </location>
</feature>
<keyword evidence="2" id="KW-0479">Metal-binding</keyword>
<dbReference type="SMART" id="SM01180">
    <property type="entry name" value="DWNN"/>
    <property type="match status" value="1"/>
</dbReference>
<dbReference type="InterPro" id="IPR017907">
    <property type="entry name" value="Znf_RING_CS"/>
</dbReference>
<dbReference type="SMART" id="SM00343">
    <property type="entry name" value="ZnF_C2HC"/>
    <property type="match status" value="1"/>
</dbReference>
<reference evidence="12" key="2">
    <citation type="journal article" date="2018" name="BMC Genomics">
        <title>A manually annotated Actinidia chinensis var. chinensis (kiwifruit) genome highlights the challenges associated with draft genomes and gene prediction in plants.</title>
        <authorList>
            <person name="Pilkington S.M."/>
            <person name="Crowhurst R."/>
            <person name="Hilario E."/>
            <person name="Nardozza S."/>
            <person name="Fraser L."/>
            <person name="Peng Y."/>
            <person name="Gunaseelan K."/>
            <person name="Simpson R."/>
            <person name="Tahir J."/>
            <person name="Deroles S.C."/>
            <person name="Templeton K."/>
            <person name="Luo Z."/>
            <person name="Davy M."/>
            <person name="Cheng C."/>
            <person name="McNeilage M."/>
            <person name="Scaglione D."/>
            <person name="Liu Y."/>
            <person name="Zhang Q."/>
            <person name="Datson P."/>
            <person name="De Silva N."/>
            <person name="Gardiner S.E."/>
            <person name="Bassett H."/>
            <person name="Chagne D."/>
            <person name="McCallum J."/>
            <person name="Dzierzon H."/>
            <person name="Deng C."/>
            <person name="Wang Y.Y."/>
            <person name="Barron L."/>
            <person name="Manako K."/>
            <person name="Bowen J."/>
            <person name="Foster T.M."/>
            <person name="Erridge Z.A."/>
            <person name="Tiffin H."/>
            <person name="Waite C.N."/>
            <person name="Davies K.M."/>
            <person name="Grierson E.P."/>
            <person name="Laing W.A."/>
            <person name="Kirk R."/>
            <person name="Chen X."/>
            <person name="Wood M."/>
            <person name="Montefiori M."/>
            <person name="Brummell D.A."/>
            <person name="Schwinn K.E."/>
            <person name="Catanach A."/>
            <person name="Fullerton C."/>
            <person name="Li D."/>
            <person name="Meiyalaghan S."/>
            <person name="Nieuwenhuizen N."/>
            <person name="Read N."/>
            <person name="Prakash R."/>
            <person name="Hunter D."/>
            <person name="Zhang H."/>
            <person name="McKenzie M."/>
            <person name="Knabel M."/>
            <person name="Harris A."/>
            <person name="Allan A.C."/>
            <person name="Gleave A."/>
            <person name="Chen A."/>
            <person name="Janssen B.J."/>
            <person name="Plunkett B."/>
            <person name="Ampomah-Dwamena C."/>
            <person name="Voogd C."/>
            <person name="Leif D."/>
            <person name="Lafferty D."/>
            <person name="Souleyre E.J.F."/>
            <person name="Varkonyi-Gasic E."/>
            <person name="Gambi F."/>
            <person name="Hanley J."/>
            <person name="Yao J.L."/>
            <person name="Cheung J."/>
            <person name="David K.M."/>
            <person name="Warren B."/>
            <person name="Marsh K."/>
            <person name="Snowden K.C."/>
            <person name="Lin-Wang K."/>
            <person name="Brian L."/>
            <person name="Martinez-Sanchez M."/>
            <person name="Wang M."/>
            <person name="Ileperuma N."/>
            <person name="Macnee N."/>
            <person name="Campin R."/>
            <person name="McAtee P."/>
            <person name="Drummond R.S.M."/>
            <person name="Espley R.V."/>
            <person name="Ireland H.S."/>
            <person name="Wu R."/>
            <person name="Atkinson R.G."/>
            <person name="Karunairetnam S."/>
            <person name="Bulley S."/>
            <person name="Chunkath S."/>
            <person name="Hanley Z."/>
            <person name="Storey R."/>
            <person name="Thrimawithana A.H."/>
            <person name="Thomson S."/>
            <person name="David C."/>
            <person name="Testolin R."/>
            <person name="Huang H."/>
            <person name="Hellens R.P."/>
            <person name="Schaffer R.J."/>
        </authorList>
    </citation>
    <scope>NUCLEOTIDE SEQUENCE [LARGE SCALE GENOMIC DNA]</scope>
    <source>
        <strain evidence="12">cv. Red5</strain>
    </source>
</reference>
<feature type="compositionally biased region" description="Basic and acidic residues" evidence="7">
    <location>
        <begin position="610"/>
        <end position="628"/>
    </location>
</feature>
<feature type="compositionally biased region" description="Basic and acidic residues" evidence="7">
    <location>
        <begin position="769"/>
        <end position="783"/>
    </location>
</feature>
<dbReference type="PANTHER" id="PTHR15439">
    <property type="entry name" value="RETINOBLASTOMA-BINDING PROTEIN 6"/>
    <property type="match status" value="1"/>
</dbReference>
<dbReference type="GO" id="GO:0006397">
    <property type="term" value="P:mRNA processing"/>
    <property type="evidence" value="ECO:0007669"/>
    <property type="project" value="InterPro"/>
</dbReference>
<feature type="compositionally biased region" description="Basic and acidic residues" evidence="7">
    <location>
        <begin position="649"/>
        <end position="666"/>
    </location>
</feature>
<organism evidence="11 12">
    <name type="scientific">Actinidia chinensis var. chinensis</name>
    <name type="common">Chinese soft-hair kiwi</name>
    <dbReference type="NCBI Taxonomy" id="1590841"/>
    <lineage>
        <taxon>Eukaryota</taxon>
        <taxon>Viridiplantae</taxon>
        <taxon>Streptophyta</taxon>
        <taxon>Embryophyta</taxon>
        <taxon>Tracheophyta</taxon>
        <taxon>Spermatophyta</taxon>
        <taxon>Magnoliopsida</taxon>
        <taxon>eudicotyledons</taxon>
        <taxon>Gunneridae</taxon>
        <taxon>Pentapetalae</taxon>
        <taxon>asterids</taxon>
        <taxon>Ericales</taxon>
        <taxon>Actinidiaceae</taxon>
        <taxon>Actinidia</taxon>
    </lineage>
</organism>
<dbReference type="AlphaFoldDB" id="A0A2R6R261"/>
<dbReference type="GO" id="GO:0016567">
    <property type="term" value="P:protein ubiquitination"/>
    <property type="evidence" value="ECO:0007669"/>
    <property type="project" value="InterPro"/>
</dbReference>
<dbReference type="Pfam" id="PF08783">
    <property type="entry name" value="DWNN"/>
    <property type="match status" value="1"/>
</dbReference>
<dbReference type="GO" id="GO:0006511">
    <property type="term" value="P:ubiquitin-dependent protein catabolic process"/>
    <property type="evidence" value="ECO:0007669"/>
    <property type="project" value="TreeGrafter"/>
</dbReference>
<feature type="region of interest" description="Disordered" evidence="7">
    <location>
        <begin position="587"/>
        <end position="827"/>
    </location>
</feature>
<dbReference type="EMBL" id="NKQK01000010">
    <property type="protein sequence ID" value="PSS19330.1"/>
    <property type="molecule type" value="Genomic_DNA"/>
</dbReference>
<name>A0A2R6R261_ACTCC</name>
<comment type="subcellular location">
    <subcellularLocation>
        <location evidence="1">Nucleus</location>
    </subcellularLocation>
</comment>
<dbReference type="GO" id="GO:0005634">
    <property type="term" value="C:nucleus"/>
    <property type="evidence" value="ECO:0007669"/>
    <property type="project" value="UniProtKB-SubCell"/>
</dbReference>